<dbReference type="AlphaFoldDB" id="A0A2U1ZW40"/>
<dbReference type="OrthoDB" id="9802050at2"/>
<name>A0A2U1ZW40_9MICO</name>
<evidence type="ECO:0000313" key="3">
    <source>
        <dbReference type="Proteomes" id="UP000245166"/>
    </source>
</evidence>
<evidence type="ECO:0000313" key="2">
    <source>
        <dbReference type="EMBL" id="PWD51205.1"/>
    </source>
</evidence>
<dbReference type="Gene3D" id="3.40.630.40">
    <property type="entry name" value="Zn-dependent exopeptidases"/>
    <property type="match status" value="1"/>
</dbReference>
<dbReference type="InterPro" id="IPR007709">
    <property type="entry name" value="N-FG_amidohydro"/>
</dbReference>
<reference evidence="2 3" key="1">
    <citation type="submission" date="2018-03" db="EMBL/GenBank/DDBJ databases">
        <title>Genome assembly of novel Miniimonas species PCH200.</title>
        <authorList>
            <person name="Thakur V."/>
            <person name="Kumar V."/>
            <person name="Singh D."/>
        </authorList>
    </citation>
    <scope>NUCLEOTIDE SEQUENCE [LARGE SCALE GENOMIC DNA]</scope>
    <source>
        <strain evidence="2 3">PCH200</strain>
    </source>
</reference>
<protein>
    <submittedName>
        <fullName evidence="2">N-formylglutamate amidohydrolase</fullName>
    </submittedName>
</protein>
<gene>
    <name evidence="2" type="ORF">C8046_11640</name>
</gene>
<dbReference type="Proteomes" id="UP000245166">
    <property type="component" value="Unassembled WGS sequence"/>
</dbReference>
<keyword evidence="3" id="KW-1185">Reference proteome</keyword>
<comment type="caution">
    <text evidence="2">The sequence shown here is derived from an EMBL/GenBank/DDBJ whole genome shotgun (WGS) entry which is preliminary data.</text>
</comment>
<evidence type="ECO:0000256" key="1">
    <source>
        <dbReference type="SAM" id="MobiDB-lite"/>
    </source>
</evidence>
<accession>A0A2U1ZW40</accession>
<proteinExistence type="predicted"/>
<sequence>MSRWRRPPRPSAESFPLPRRTPASAPHSPASTTAGGTLPDTDPGSRETGGRGTGVVLHVPHASRLIPADARASIVLDDAALEAELDLMTDSFTDVLAERAVAALGGRVDIEVLAAPVSRLAVDVERFPDEREEMNAVGMGAVYTRTHDGSLLRDAGDPSLVTRYADPHARAVRDAVAHHLERDGAAVLLDLHSYPLCQLPYEIVPEGSPRPEICLGVDEVHTPPELVALARGAFAGFDIEINSPFAGTYVPLDFYGIDRRVSSLMIEIRRDVYMDEASVEMHDGSSRVVRAIAALNEAVAPRRFR</sequence>
<organism evidence="2 3">
    <name type="scientific">Serinibacter arcticus</name>
    <dbReference type="NCBI Taxonomy" id="1655435"/>
    <lineage>
        <taxon>Bacteria</taxon>
        <taxon>Bacillati</taxon>
        <taxon>Actinomycetota</taxon>
        <taxon>Actinomycetes</taxon>
        <taxon>Micrococcales</taxon>
        <taxon>Beutenbergiaceae</taxon>
        <taxon>Serinibacter</taxon>
    </lineage>
</organism>
<dbReference type="SUPFAM" id="SSF53187">
    <property type="entry name" value="Zn-dependent exopeptidases"/>
    <property type="match status" value="1"/>
</dbReference>
<dbReference type="Pfam" id="PF05013">
    <property type="entry name" value="FGase"/>
    <property type="match status" value="1"/>
</dbReference>
<dbReference type="EMBL" id="PYHR01000002">
    <property type="protein sequence ID" value="PWD51205.1"/>
    <property type="molecule type" value="Genomic_DNA"/>
</dbReference>
<feature type="compositionally biased region" description="Low complexity" evidence="1">
    <location>
        <begin position="21"/>
        <end position="34"/>
    </location>
</feature>
<feature type="region of interest" description="Disordered" evidence="1">
    <location>
        <begin position="1"/>
        <end position="54"/>
    </location>
</feature>